<reference evidence="1" key="1">
    <citation type="submission" date="2022-01" db="EMBL/GenBank/DDBJ databases">
        <title>Whole genome-based taxonomy of the Shewanellaceae.</title>
        <authorList>
            <person name="Martin-Rodriguez A.J."/>
        </authorList>
    </citation>
    <scope>NUCLEOTIDE SEQUENCE</scope>
    <source>
        <strain evidence="1">DSM 16422</strain>
    </source>
</reference>
<gene>
    <name evidence="1" type="ORF">L2672_03165</name>
</gene>
<organism evidence="1 2">
    <name type="scientific">Shewanella gaetbuli</name>
    <dbReference type="NCBI Taxonomy" id="220752"/>
    <lineage>
        <taxon>Bacteria</taxon>
        <taxon>Pseudomonadati</taxon>
        <taxon>Pseudomonadota</taxon>
        <taxon>Gammaproteobacteria</taxon>
        <taxon>Alteromonadales</taxon>
        <taxon>Shewanellaceae</taxon>
        <taxon>Shewanella</taxon>
    </lineage>
</organism>
<dbReference type="EMBL" id="JAKIKP010000002">
    <property type="protein sequence ID" value="MCL1141706.1"/>
    <property type="molecule type" value="Genomic_DNA"/>
</dbReference>
<dbReference type="AlphaFoldDB" id="A0A9X2CJ61"/>
<comment type="caution">
    <text evidence="1">The sequence shown here is derived from an EMBL/GenBank/DDBJ whole genome shotgun (WGS) entry which is preliminary data.</text>
</comment>
<name>A0A9X2CJ61_9GAMM</name>
<sequence>MPTNLTQGKVLIVCKKDLLRFNKILLKCQKITVDEIYKLRSEKNGKVLPLWQHLEANE</sequence>
<evidence type="ECO:0000313" key="1">
    <source>
        <dbReference type="EMBL" id="MCL1141706.1"/>
    </source>
</evidence>
<dbReference type="Proteomes" id="UP001139333">
    <property type="component" value="Unassembled WGS sequence"/>
</dbReference>
<keyword evidence="2" id="KW-1185">Reference proteome</keyword>
<evidence type="ECO:0000313" key="2">
    <source>
        <dbReference type="Proteomes" id="UP001139333"/>
    </source>
</evidence>
<dbReference type="RefSeq" id="WP_248994392.1">
    <property type="nucleotide sequence ID" value="NZ_JAKIKP010000002.1"/>
</dbReference>
<protein>
    <submittedName>
        <fullName evidence="1">Uncharacterized protein</fullName>
    </submittedName>
</protein>
<accession>A0A9X2CJ61</accession>
<proteinExistence type="predicted"/>